<dbReference type="AlphaFoldDB" id="A0A835Z9G8"/>
<protein>
    <submittedName>
        <fullName evidence="2">Amine oxidase</fullName>
    </submittedName>
</protein>
<comment type="caution">
    <text evidence="2">The sequence shown here is derived from an EMBL/GenBank/DDBJ whole genome shotgun (WGS) entry which is preliminary data.</text>
</comment>
<feature type="domain" description="Amine oxidase" evidence="1">
    <location>
        <begin position="204"/>
        <end position="508"/>
    </location>
</feature>
<sequence>MASPPPEREVDVCVIGSGIGGLSAAGLSARYGLHTEVFESHYHPGGVAHSFQVDGYKFDAGPSLWASMNQSSTNPLRQVLDALGEDVEWLQYDGWGMHVPEGYFYFKVGPDDFTNTLRKYGGEEDVAAWAALRAQMKPLLGAATSIPPLVLRGDAAAGITLAPYLVTALLRAGLGVQALQGPFTDVAVPTVRPGSFLYRWLDYMAFALSGLPADATQAAPVIYTLAELHTPNALLDYPRGGSGAVADALVRGLEKYGGKLHLRSHVAEILIEDGRAVGIKLKSGAVIRARRAVISNTSIWDLLKLVPNTGDKEGFPEAFVEASQATPDTASFNHLHLGIDAAGLEELKLNIHYTVINTWDEPIDAPLNMVIVSIPTVLDPGLAPPGKHAVHAYMAGNEPYSLWEGLQRGSKEYEELKEQRTQVLWNALERIIPDIRARAEVTLPASPLTHEMFNRRHRGSYGPGWRAGEGTFPGCTTPIKDLLRCGDSTLPGLGVPAVAASGMHAANTLVPVWQHLKFVKEMQSKGFIVDRFKDSL</sequence>
<evidence type="ECO:0000313" key="3">
    <source>
        <dbReference type="Proteomes" id="UP000664859"/>
    </source>
</evidence>
<evidence type="ECO:0000259" key="1">
    <source>
        <dbReference type="Pfam" id="PF01593"/>
    </source>
</evidence>
<accession>A0A835Z9G8</accession>
<dbReference type="GO" id="GO:0016116">
    <property type="term" value="P:carotenoid metabolic process"/>
    <property type="evidence" value="ECO:0007669"/>
    <property type="project" value="InterPro"/>
</dbReference>
<dbReference type="InterPro" id="IPR002937">
    <property type="entry name" value="Amino_oxidase"/>
</dbReference>
<keyword evidence="3" id="KW-1185">Reference proteome</keyword>
<dbReference type="PANTHER" id="PTHR46313">
    <property type="match status" value="1"/>
</dbReference>
<gene>
    <name evidence="2" type="ORF">JKP88DRAFT_260424</name>
</gene>
<reference evidence="2" key="1">
    <citation type="submission" date="2021-02" db="EMBL/GenBank/DDBJ databases">
        <title>First Annotated Genome of the Yellow-green Alga Tribonema minus.</title>
        <authorList>
            <person name="Mahan K.M."/>
        </authorList>
    </citation>
    <scope>NUCLEOTIDE SEQUENCE</scope>
    <source>
        <strain evidence="2">UTEX B ZZ1240</strain>
    </source>
</reference>
<evidence type="ECO:0000313" key="2">
    <source>
        <dbReference type="EMBL" id="KAG5185959.1"/>
    </source>
</evidence>
<name>A0A835Z9G8_9STRA</name>
<dbReference type="Pfam" id="PF13450">
    <property type="entry name" value="NAD_binding_8"/>
    <property type="match status" value="1"/>
</dbReference>
<organism evidence="2 3">
    <name type="scientific">Tribonema minus</name>
    <dbReference type="NCBI Taxonomy" id="303371"/>
    <lineage>
        <taxon>Eukaryota</taxon>
        <taxon>Sar</taxon>
        <taxon>Stramenopiles</taxon>
        <taxon>Ochrophyta</taxon>
        <taxon>PX clade</taxon>
        <taxon>Xanthophyceae</taxon>
        <taxon>Tribonematales</taxon>
        <taxon>Tribonemataceae</taxon>
        <taxon>Tribonema</taxon>
    </lineage>
</organism>
<dbReference type="OrthoDB" id="7777654at2759"/>
<dbReference type="InterPro" id="IPR036188">
    <property type="entry name" value="FAD/NAD-bd_sf"/>
</dbReference>
<dbReference type="PANTHER" id="PTHR46313:SF3">
    <property type="entry name" value="PROLYCOPENE ISOMERASE, CHLOROPLASTIC"/>
    <property type="match status" value="1"/>
</dbReference>
<dbReference type="Pfam" id="PF01593">
    <property type="entry name" value="Amino_oxidase"/>
    <property type="match status" value="1"/>
</dbReference>
<proteinExistence type="predicted"/>
<dbReference type="Proteomes" id="UP000664859">
    <property type="component" value="Unassembled WGS sequence"/>
</dbReference>
<dbReference type="GO" id="GO:0016491">
    <property type="term" value="F:oxidoreductase activity"/>
    <property type="evidence" value="ECO:0007669"/>
    <property type="project" value="InterPro"/>
</dbReference>
<dbReference type="InterPro" id="IPR045892">
    <property type="entry name" value="CrtISO-like"/>
</dbReference>
<dbReference type="SUPFAM" id="SSF51905">
    <property type="entry name" value="FAD/NAD(P)-binding domain"/>
    <property type="match status" value="1"/>
</dbReference>
<dbReference type="Gene3D" id="3.50.50.60">
    <property type="entry name" value="FAD/NAD(P)-binding domain"/>
    <property type="match status" value="2"/>
</dbReference>
<dbReference type="EMBL" id="JAFCMP010000116">
    <property type="protein sequence ID" value="KAG5185959.1"/>
    <property type="molecule type" value="Genomic_DNA"/>
</dbReference>